<evidence type="ECO:0000313" key="3">
    <source>
        <dbReference type="Proteomes" id="UP001469749"/>
    </source>
</evidence>
<evidence type="ECO:0000256" key="1">
    <source>
        <dbReference type="SAM" id="Phobius"/>
    </source>
</evidence>
<feature type="non-terminal residue" evidence="2">
    <location>
        <position position="72"/>
    </location>
</feature>
<comment type="caution">
    <text evidence="2">The sequence shown here is derived from an EMBL/GenBank/DDBJ whole genome shotgun (WGS) entry which is preliminary data.</text>
</comment>
<keyword evidence="1" id="KW-0812">Transmembrane</keyword>
<feature type="transmembrane region" description="Helical" evidence="1">
    <location>
        <begin position="38"/>
        <end position="58"/>
    </location>
</feature>
<name>A0ABV1B8G0_9FIRM</name>
<evidence type="ECO:0000313" key="2">
    <source>
        <dbReference type="EMBL" id="MEQ2365787.1"/>
    </source>
</evidence>
<gene>
    <name evidence="2" type="ORF">WMO25_11940</name>
</gene>
<reference evidence="2 3" key="1">
    <citation type="submission" date="2024-03" db="EMBL/GenBank/DDBJ databases">
        <title>Human intestinal bacterial collection.</title>
        <authorList>
            <person name="Pauvert C."/>
            <person name="Hitch T.C.A."/>
            <person name="Clavel T."/>
        </authorList>
    </citation>
    <scope>NUCLEOTIDE SEQUENCE [LARGE SCALE GENOMIC DNA]</scope>
    <source>
        <strain evidence="2 3">CLA-AA-H190</strain>
    </source>
</reference>
<dbReference type="EMBL" id="JBBMEK010000159">
    <property type="protein sequence ID" value="MEQ2365787.1"/>
    <property type="molecule type" value="Genomic_DNA"/>
</dbReference>
<accession>A0ABV1B8G0</accession>
<keyword evidence="3" id="KW-1185">Reference proteome</keyword>
<evidence type="ECO:0008006" key="4">
    <source>
        <dbReference type="Google" id="ProtNLM"/>
    </source>
</evidence>
<proteinExistence type="predicted"/>
<sequence>MIQLNPRVNNPAVGTFYVLLSAIFFSLGGFMIKIIPWQSLSVSGVRSIFALITLLLYMKLIHHPFRLNPSVI</sequence>
<protein>
    <recommendedName>
        <fullName evidence="4">EamA domain-containing protein</fullName>
    </recommendedName>
</protein>
<keyword evidence="1" id="KW-1133">Transmembrane helix</keyword>
<organism evidence="2 3">
    <name type="scientific">Coprococcus intestinihominis</name>
    <dbReference type="NCBI Taxonomy" id="3133154"/>
    <lineage>
        <taxon>Bacteria</taxon>
        <taxon>Bacillati</taxon>
        <taxon>Bacillota</taxon>
        <taxon>Clostridia</taxon>
        <taxon>Lachnospirales</taxon>
        <taxon>Lachnospiraceae</taxon>
        <taxon>Coprococcus</taxon>
    </lineage>
</organism>
<keyword evidence="1" id="KW-0472">Membrane</keyword>
<dbReference type="Proteomes" id="UP001469749">
    <property type="component" value="Unassembled WGS sequence"/>
</dbReference>
<feature type="transmembrane region" description="Helical" evidence="1">
    <location>
        <begin position="12"/>
        <end position="32"/>
    </location>
</feature>